<sequence length="303" mass="34458">MNTILHVVYWALDFDIFQNSDHVVTRPCWRPDHHLGKKRVKVRRDLATGLNPVVDSHLIFPVRAIFWQRDIMQNSGTRSKVANWIFRVHTDFDGMAVGDFDAVFVVFQACFQNFNGNPRRVAFVFCLQQHEINQIDAIHHFCNSVLDLQPGVNLQKVEVAGRVVHQKLDCAGRLVLDGRGQTFCCQAQTFAQVMLATKIRHKRRGTLFNDFLVSSLDRALSFSVGDHITQTVTKHLDFDVATFLDVLFDKNTGIGEKRRASGSDLSEVCHKFAFVVADLKTHSSSSCCGLQDHRIPDFVTFRN</sequence>
<protein>
    <submittedName>
        <fullName evidence="1">Uncharacterized protein</fullName>
    </submittedName>
</protein>
<dbReference type="Proteomes" id="UP000788993">
    <property type="component" value="Unassembled WGS sequence"/>
</dbReference>
<evidence type="ECO:0000313" key="2">
    <source>
        <dbReference type="Proteomes" id="UP000788993"/>
    </source>
</evidence>
<comment type="caution">
    <text evidence="1">The sequence shown here is derived from an EMBL/GenBank/DDBJ whole genome shotgun (WGS) entry which is preliminary data.</text>
</comment>
<gene>
    <name evidence="1" type="ORF">OGATHE_000734</name>
</gene>
<name>A0A9P8TGM8_9ASCO</name>
<organism evidence="1 2">
    <name type="scientific">Ogataea polymorpha</name>
    <dbReference type="NCBI Taxonomy" id="460523"/>
    <lineage>
        <taxon>Eukaryota</taxon>
        <taxon>Fungi</taxon>
        <taxon>Dikarya</taxon>
        <taxon>Ascomycota</taxon>
        <taxon>Saccharomycotina</taxon>
        <taxon>Pichiomycetes</taxon>
        <taxon>Pichiales</taxon>
        <taxon>Pichiaceae</taxon>
        <taxon>Ogataea</taxon>
    </lineage>
</organism>
<evidence type="ECO:0000313" key="1">
    <source>
        <dbReference type="EMBL" id="KAH3678079.1"/>
    </source>
</evidence>
<proteinExistence type="predicted"/>
<dbReference type="AlphaFoldDB" id="A0A9P8TGM8"/>
<reference evidence="1" key="1">
    <citation type="journal article" date="2021" name="Open Biol.">
        <title>Shared evolutionary footprints suggest mitochondrial oxidative damage underlies multiple complex I losses in fungi.</title>
        <authorList>
            <person name="Schikora-Tamarit M.A."/>
            <person name="Marcet-Houben M."/>
            <person name="Nosek J."/>
            <person name="Gabaldon T."/>
        </authorList>
    </citation>
    <scope>NUCLEOTIDE SEQUENCE</scope>
    <source>
        <strain evidence="1">NCAIM Y.01608</strain>
    </source>
</reference>
<accession>A0A9P8TGM8</accession>
<dbReference type="EMBL" id="JAEUBD010000095">
    <property type="protein sequence ID" value="KAH3678079.1"/>
    <property type="molecule type" value="Genomic_DNA"/>
</dbReference>
<dbReference type="AntiFam" id="ANF00133">
    <property type="entry name" value="Shadow ORF (opposite mccA)"/>
</dbReference>
<keyword evidence="2" id="KW-1185">Reference proteome</keyword>
<reference evidence="1" key="2">
    <citation type="submission" date="2021-01" db="EMBL/GenBank/DDBJ databases">
        <authorList>
            <person name="Schikora-Tamarit M.A."/>
        </authorList>
    </citation>
    <scope>NUCLEOTIDE SEQUENCE</scope>
    <source>
        <strain evidence="1">NCAIM Y.01608</strain>
    </source>
</reference>